<comment type="function">
    <text evidence="2 3">Regulatory subunit of casein kinase II/CK2. As part of the kinase complex regulates the basal catalytic activity of the alpha subunit a constitutively active serine/threonine-protein kinase that phosphorylates a large number of substrates containing acidic residues C-terminal to the phosphorylated serine or threonine.</text>
</comment>
<dbReference type="SUPFAM" id="SSF57798">
    <property type="entry name" value="Casein kinase II beta subunit"/>
    <property type="match status" value="1"/>
</dbReference>
<comment type="caution">
    <text evidence="5">The sequence shown here is derived from an EMBL/GenBank/DDBJ whole genome shotgun (WGS) entry which is preliminary data.</text>
</comment>
<evidence type="ECO:0000313" key="6">
    <source>
        <dbReference type="Proteomes" id="UP000266188"/>
    </source>
</evidence>
<evidence type="ECO:0000256" key="4">
    <source>
        <dbReference type="SAM" id="MobiDB-lite"/>
    </source>
</evidence>
<sequence length="354" mass="39549">MDPSPASPETQAVGPRDAPSPHPSDEAVSEVIAALAPVTLGPVAVEAPMPPERDDAFSLDTQIPLRSMSEDNSPPGGVSIFSAFNFLPDLLARFRPDKWRKKFLSNRGNEYFCEIDEEYLTDRFNLTGLNAEVPYYQYALDLITDVFDIDADDQLREQIDKSASHLYGLVHARYIVTTRGLAKMAEKYKKGDFGKCPRLMCEGQPLLPAGQSDIPNTSTVKLHCPKCEDLYNPKSSRHAAIDGAYFGTTFHSMLFQVHPNLVPEKSIRRYEPKIYGFRVHALAALARWQDQYREEMKSRLKEAGVDFKYAEETDDEEREDMSDSEEEGKAGNKDEAKGEKVLGDAASGQMDLGN</sequence>
<dbReference type="STRING" id="2070753.A0A3A2ZY58"/>
<feature type="region of interest" description="Disordered" evidence="4">
    <location>
        <begin position="304"/>
        <end position="354"/>
    </location>
</feature>
<dbReference type="InterPro" id="IPR035991">
    <property type="entry name" value="Casein_kinase_II_beta-like"/>
</dbReference>
<dbReference type="Pfam" id="PF01214">
    <property type="entry name" value="CK_II_beta"/>
    <property type="match status" value="1"/>
</dbReference>
<dbReference type="Gene3D" id="2.20.25.20">
    <property type="match status" value="1"/>
</dbReference>
<dbReference type="GO" id="GO:0019887">
    <property type="term" value="F:protein kinase regulator activity"/>
    <property type="evidence" value="ECO:0007669"/>
    <property type="project" value="InterPro"/>
</dbReference>
<keyword evidence="5" id="KW-0418">Kinase</keyword>
<dbReference type="FunFam" id="2.20.25.20:FF:000002">
    <property type="entry name" value="Casein kinase II subunit beta"/>
    <property type="match status" value="1"/>
</dbReference>
<dbReference type="GO" id="GO:0034456">
    <property type="term" value="C:UTP-C complex"/>
    <property type="evidence" value="ECO:0007669"/>
    <property type="project" value="TreeGrafter"/>
</dbReference>
<proteinExistence type="inferred from homology"/>
<dbReference type="GO" id="GO:0005737">
    <property type="term" value="C:cytoplasm"/>
    <property type="evidence" value="ECO:0007669"/>
    <property type="project" value="TreeGrafter"/>
</dbReference>
<dbReference type="AlphaFoldDB" id="A0A3A2ZY58"/>
<dbReference type="GO" id="GO:0016301">
    <property type="term" value="F:kinase activity"/>
    <property type="evidence" value="ECO:0007669"/>
    <property type="project" value="UniProtKB-KW"/>
</dbReference>
<keyword evidence="5" id="KW-0808">Transferase</keyword>
<dbReference type="EMBL" id="MVGC01000087">
    <property type="protein sequence ID" value="RJE24264.1"/>
    <property type="molecule type" value="Genomic_DNA"/>
</dbReference>
<protein>
    <recommendedName>
        <fullName evidence="3">Casein kinase II subunit beta</fullName>
        <shortName evidence="3">CK II beta</shortName>
    </recommendedName>
</protein>
<comment type="similarity">
    <text evidence="1 3">Belongs to the casein kinase 2 subunit beta family.</text>
</comment>
<dbReference type="InterPro" id="IPR000704">
    <property type="entry name" value="Casein_kinase_II_reg-sub"/>
</dbReference>
<keyword evidence="6" id="KW-1185">Reference proteome</keyword>
<organism evidence="5 6">
    <name type="scientific">Aspergillus sclerotialis</name>
    <dbReference type="NCBI Taxonomy" id="2070753"/>
    <lineage>
        <taxon>Eukaryota</taxon>
        <taxon>Fungi</taxon>
        <taxon>Dikarya</taxon>
        <taxon>Ascomycota</taxon>
        <taxon>Pezizomycotina</taxon>
        <taxon>Eurotiomycetes</taxon>
        <taxon>Eurotiomycetidae</taxon>
        <taxon>Eurotiales</taxon>
        <taxon>Aspergillaceae</taxon>
        <taxon>Aspergillus</taxon>
        <taxon>Aspergillus subgen. Polypaecilum</taxon>
    </lineage>
</organism>
<dbReference type="PRINTS" id="PR00472">
    <property type="entry name" value="CASNKINASEII"/>
</dbReference>
<evidence type="ECO:0000256" key="1">
    <source>
        <dbReference type="ARBA" id="ARBA00006941"/>
    </source>
</evidence>
<accession>A0A3A2ZY58</accession>
<dbReference type="Proteomes" id="UP000266188">
    <property type="component" value="Unassembled WGS sequence"/>
</dbReference>
<dbReference type="GO" id="GO:0006359">
    <property type="term" value="P:regulation of transcription by RNA polymerase III"/>
    <property type="evidence" value="ECO:0007669"/>
    <property type="project" value="TreeGrafter"/>
</dbReference>
<evidence type="ECO:0000256" key="2">
    <source>
        <dbReference type="ARBA" id="ARBA00045899"/>
    </source>
</evidence>
<dbReference type="SMART" id="SM01085">
    <property type="entry name" value="CK_II_beta"/>
    <property type="match status" value="1"/>
</dbReference>
<gene>
    <name evidence="5" type="ORF">PHISCL_03373</name>
</gene>
<feature type="compositionally biased region" description="Acidic residues" evidence="4">
    <location>
        <begin position="312"/>
        <end position="326"/>
    </location>
</feature>
<name>A0A3A2ZY58_9EURO</name>
<comment type="subunit">
    <text evidence="3">Tetramer of two alpha and two beta subunits.</text>
</comment>
<dbReference type="InterPro" id="IPR016149">
    <property type="entry name" value="Casein_kin_II_reg-sub_N"/>
</dbReference>
<feature type="compositionally biased region" description="Basic and acidic residues" evidence="4">
    <location>
        <begin position="327"/>
        <end position="342"/>
    </location>
</feature>
<dbReference type="PROSITE" id="PS01101">
    <property type="entry name" value="CK2_BETA"/>
    <property type="match status" value="1"/>
</dbReference>
<dbReference type="PANTHER" id="PTHR11740">
    <property type="entry name" value="CASEIN KINASE II SUBUNIT BETA"/>
    <property type="match status" value="1"/>
</dbReference>
<dbReference type="OrthoDB" id="3971593at2759"/>
<dbReference type="FunFam" id="1.10.1820.10:FF:000003">
    <property type="entry name" value="Casein kinase II subunit beta"/>
    <property type="match status" value="1"/>
</dbReference>
<dbReference type="GO" id="GO:0005956">
    <property type="term" value="C:protein kinase CK2 complex"/>
    <property type="evidence" value="ECO:0007669"/>
    <property type="project" value="UniProtKB-UniRule"/>
</dbReference>
<reference evidence="6" key="1">
    <citation type="submission" date="2017-02" db="EMBL/GenBank/DDBJ databases">
        <authorList>
            <person name="Tafer H."/>
            <person name="Lopandic K."/>
        </authorList>
    </citation>
    <scope>NUCLEOTIDE SEQUENCE [LARGE SCALE GENOMIC DNA]</scope>
    <source>
        <strain evidence="6">CBS 366.77</strain>
    </source>
</reference>
<dbReference type="Gene3D" id="1.10.1820.10">
    <property type="entry name" value="protein kinase ck2 holoenzyme, chain C, domain 1"/>
    <property type="match status" value="1"/>
</dbReference>
<evidence type="ECO:0000313" key="5">
    <source>
        <dbReference type="EMBL" id="RJE24264.1"/>
    </source>
</evidence>
<dbReference type="PANTHER" id="PTHR11740:SF39">
    <property type="entry name" value="CASEIN KINASE II SUBUNIT BETA"/>
    <property type="match status" value="1"/>
</dbReference>
<feature type="region of interest" description="Disordered" evidence="4">
    <location>
        <begin position="1"/>
        <end position="27"/>
    </location>
</feature>
<evidence type="ECO:0000256" key="3">
    <source>
        <dbReference type="RuleBase" id="RU361268"/>
    </source>
</evidence>